<evidence type="ECO:0000313" key="2">
    <source>
        <dbReference type="EMBL" id="PWI76540.1"/>
    </source>
</evidence>
<dbReference type="AlphaFoldDB" id="A0A2U3EPY9"/>
<evidence type="ECO:0000256" key="1">
    <source>
        <dbReference type="SAM" id="MobiDB-lite"/>
    </source>
</evidence>
<feature type="region of interest" description="Disordered" evidence="1">
    <location>
        <begin position="506"/>
        <end position="530"/>
    </location>
</feature>
<feature type="region of interest" description="Disordered" evidence="1">
    <location>
        <begin position="147"/>
        <end position="190"/>
    </location>
</feature>
<feature type="region of interest" description="Disordered" evidence="1">
    <location>
        <begin position="1"/>
        <end position="20"/>
    </location>
</feature>
<name>A0A2U3EPY9_PURLI</name>
<protein>
    <submittedName>
        <fullName evidence="2">Uncharacterized protein</fullName>
    </submittedName>
</protein>
<proteinExistence type="predicted"/>
<reference evidence="2 3" key="1">
    <citation type="journal article" date="2016" name="Front. Microbiol.">
        <title>Genome and transcriptome sequences reveal the specific parasitism of the nematophagous Purpureocillium lilacinum 36-1.</title>
        <authorList>
            <person name="Xie J."/>
            <person name="Li S."/>
            <person name="Mo C."/>
            <person name="Xiao X."/>
            <person name="Peng D."/>
            <person name="Wang G."/>
            <person name="Xiao Y."/>
        </authorList>
    </citation>
    <scope>NUCLEOTIDE SEQUENCE [LARGE SCALE GENOMIC DNA]</scope>
    <source>
        <strain evidence="2 3">36-1</strain>
    </source>
</reference>
<comment type="caution">
    <text evidence="2">The sequence shown here is derived from an EMBL/GenBank/DDBJ whole genome shotgun (WGS) entry which is preliminary data.</text>
</comment>
<feature type="compositionally biased region" description="Polar residues" evidence="1">
    <location>
        <begin position="151"/>
        <end position="160"/>
    </location>
</feature>
<feature type="compositionally biased region" description="Basic residues" evidence="1">
    <location>
        <begin position="362"/>
        <end position="381"/>
    </location>
</feature>
<accession>A0A2U3EPY9</accession>
<feature type="region of interest" description="Disordered" evidence="1">
    <location>
        <begin position="326"/>
        <end position="405"/>
    </location>
</feature>
<dbReference type="EMBL" id="LCWV01000001">
    <property type="protein sequence ID" value="PWI76540.1"/>
    <property type="molecule type" value="Genomic_DNA"/>
</dbReference>
<dbReference type="Proteomes" id="UP000245956">
    <property type="component" value="Unassembled WGS sequence"/>
</dbReference>
<evidence type="ECO:0000313" key="3">
    <source>
        <dbReference type="Proteomes" id="UP000245956"/>
    </source>
</evidence>
<feature type="compositionally biased region" description="Low complexity" evidence="1">
    <location>
        <begin position="476"/>
        <end position="486"/>
    </location>
</feature>
<feature type="region of interest" description="Disordered" evidence="1">
    <location>
        <begin position="471"/>
        <end position="492"/>
    </location>
</feature>
<gene>
    <name evidence="2" type="ORF">PCL_03734</name>
</gene>
<organism evidence="2 3">
    <name type="scientific">Purpureocillium lilacinum</name>
    <name type="common">Paecilomyces lilacinus</name>
    <dbReference type="NCBI Taxonomy" id="33203"/>
    <lineage>
        <taxon>Eukaryota</taxon>
        <taxon>Fungi</taxon>
        <taxon>Dikarya</taxon>
        <taxon>Ascomycota</taxon>
        <taxon>Pezizomycotina</taxon>
        <taxon>Sordariomycetes</taxon>
        <taxon>Hypocreomycetidae</taxon>
        <taxon>Hypocreales</taxon>
        <taxon>Ophiocordycipitaceae</taxon>
        <taxon>Purpureocillium</taxon>
    </lineage>
</organism>
<sequence length="564" mass="61644">MASCSPHQNRRADEPMAKGPRSRCVALFLEPFQEPATAWPGPVPSTGNAAVASAQNTPGRAHARRCLRLRVSVLSQCKRSKGGPGAGSEEKKSFPLHAAALITSYFVHVRILLQVLCLARHLARPHAGIGGSSSEWPLWPLAAEASRTKKSNVANPQKLSDLQHSERPRRHGRLAGPVKGGGTHAGRPNAATDWVEVPTMRAGARPGRSQECPRQTQQGVWLPLADPSSTDSCQMAVTHARCRRAMMMQGTPVAWASAWVSQSRAGESPAKRLVGQTAAANTDLLVAPGLLGRWRRRAAVGRPLGWLCGNMTMRMRSDCFRWHTKGPLPWPSPPRLGSVSRTARGVDRPLTSPEATLPQTRQRPKGHRPAASVPKRRKNRPGRTLPGDLAPWDPGPPAGPTGLISREEGRRQPLDYWILGSWVISRWRLAGKRLVRAGCGSLHVVLAKALLRARVVRPAALWRPGVTSFCSGPRDSSAAGQQGSSSVDRTPARHFVRPRRRISVDRERQGAGEGLQQAGRHAATERAHTHPHVYVRNAVPTLQREAIFMDRGSRYRRRGISIRM</sequence>